<name>A0A1M7DVV4_9BACT</name>
<feature type="transmembrane region" description="Helical" evidence="1">
    <location>
        <begin position="31"/>
        <end position="57"/>
    </location>
</feature>
<feature type="transmembrane region" description="Helical" evidence="1">
    <location>
        <begin position="146"/>
        <end position="163"/>
    </location>
</feature>
<evidence type="ECO:0000256" key="1">
    <source>
        <dbReference type="SAM" id="Phobius"/>
    </source>
</evidence>
<evidence type="ECO:0000313" key="2">
    <source>
        <dbReference type="EMBL" id="SHL83586.1"/>
    </source>
</evidence>
<feature type="transmembrane region" description="Helical" evidence="1">
    <location>
        <begin position="120"/>
        <end position="140"/>
    </location>
</feature>
<feature type="transmembrane region" description="Helical" evidence="1">
    <location>
        <begin position="77"/>
        <end position="100"/>
    </location>
</feature>
<feature type="transmembrane region" description="Helical" evidence="1">
    <location>
        <begin position="193"/>
        <end position="212"/>
    </location>
</feature>
<feature type="transmembrane region" description="Helical" evidence="1">
    <location>
        <begin position="170"/>
        <end position="187"/>
    </location>
</feature>
<dbReference type="STRING" id="1419482.SAMN05444266_105161"/>
<reference evidence="2 3" key="1">
    <citation type="submission" date="2016-11" db="EMBL/GenBank/DDBJ databases">
        <authorList>
            <person name="Jaros S."/>
            <person name="Januszkiewicz K."/>
            <person name="Wedrychowicz H."/>
        </authorList>
    </citation>
    <scope>NUCLEOTIDE SEQUENCE [LARGE SCALE GENOMIC DNA]</scope>
    <source>
        <strain evidence="2 3">DSM 27406</strain>
    </source>
</reference>
<keyword evidence="1" id="KW-0472">Membrane</keyword>
<keyword evidence="3" id="KW-1185">Reference proteome</keyword>
<keyword evidence="1" id="KW-1133">Transmembrane helix</keyword>
<dbReference type="EMBL" id="FRBL01000005">
    <property type="protein sequence ID" value="SHL83586.1"/>
    <property type="molecule type" value="Genomic_DNA"/>
</dbReference>
<proteinExistence type="predicted"/>
<evidence type="ECO:0000313" key="3">
    <source>
        <dbReference type="Proteomes" id="UP000184420"/>
    </source>
</evidence>
<keyword evidence="1" id="KW-0812">Transmembrane</keyword>
<accession>A0A1M7DVV4</accession>
<gene>
    <name evidence="2" type="ORF">SAMN05444266_105161</name>
</gene>
<dbReference type="AlphaFoldDB" id="A0A1M7DVV4"/>
<organism evidence="2 3">
    <name type="scientific">Chitinophaga jiangningensis</name>
    <dbReference type="NCBI Taxonomy" id="1419482"/>
    <lineage>
        <taxon>Bacteria</taxon>
        <taxon>Pseudomonadati</taxon>
        <taxon>Bacteroidota</taxon>
        <taxon>Chitinophagia</taxon>
        <taxon>Chitinophagales</taxon>
        <taxon>Chitinophagaceae</taxon>
        <taxon>Chitinophaga</taxon>
    </lineage>
</organism>
<dbReference type="Proteomes" id="UP000184420">
    <property type="component" value="Unassembled WGS sequence"/>
</dbReference>
<sequence length="222" mass="25103">MYCKVLFIMTDHEHLKTLTDIRNIMDRSSRFRALSGLSGVSAGIIGLVGAYIAHSWIGDYYDRWNMRGGYDDYDFAGLRGNLIVLGFVVMAAAFLSGFLFTYRKAKQNNLPVWDHTAKKVLVNCAIPFLTGGVFILALIYNNVTQIIAPCCLIFYGLALVNGSKYTLQDVRYLGITEIALGLINMFFLRKGIIFWAIGFGFCHIIYGALMWWKYERKGSLQT</sequence>
<protein>
    <submittedName>
        <fullName evidence="2">Uncharacterized protein</fullName>
    </submittedName>
</protein>